<sequence>MAKKGYKYRVHQKLMKDPVLAKSLPETWWLDKENLLTMLDRHGGVIVKPSGGTGGYGIIQVKQVGMNTYEIHRGTRRQSASRKAVYDRVRSMTGHRTLYMVQQRIPLMAVGGRPVDVRVMVQRRRQTPWRVTGHLAKVAGKGHVVTNVARSKGYVLTVAQAVRHSDIHSASAEEVIRKLNDFCLRAAWQLGGVIVGFDMGVDKSGNVWMIEANPKPALSLFKRLKDPSMYRQIVSYPRPY</sequence>
<dbReference type="GO" id="GO:0046872">
    <property type="term" value="F:metal ion binding"/>
    <property type="evidence" value="ECO:0007669"/>
    <property type="project" value="InterPro"/>
</dbReference>
<organism evidence="3 4">
    <name type="scientific">Melghirimyces thermohalophilus</name>
    <dbReference type="NCBI Taxonomy" id="1236220"/>
    <lineage>
        <taxon>Bacteria</taxon>
        <taxon>Bacillati</taxon>
        <taxon>Bacillota</taxon>
        <taxon>Bacilli</taxon>
        <taxon>Bacillales</taxon>
        <taxon>Thermoactinomycetaceae</taxon>
        <taxon>Melghirimyces</taxon>
    </lineage>
</organism>
<keyword evidence="4" id="KW-1185">Reference proteome</keyword>
<reference evidence="3 4" key="1">
    <citation type="submission" date="2016-10" db="EMBL/GenBank/DDBJ databases">
        <authorList>
            <person name="de Groot N.N."/>
        </authorList>
    </citation>
    <scope>NUCLEOTIDE SEQUENCE [LARGE SCALE GENOMIC DNA]</scope>
    <source>
        <strain evidence="3 4">DSM 45514</strain>
    </source>
</reference>
<dbReference type="STRING" id="1236220.SAMN04488112_102105"/>
<dbReference type="EMBL" id="FMZA01000002">
    <property type="protein sequence ID" value="SDC02606.1"/>
    <property type="molecule type" value="Genomic_DNA"/>
</dbReference>
<dbReference type="InterPro" id="IPR011761">
    <property type="entry name" value="ATP-grasp"/>
</dbReference>
<dbReference type="AlphaFoldDB" id="A0A1G6IA31"/>
<accession>A0A1G6IA31</accession>
<dbReference type="SUPFAM" id="SSF56059">
    <property type="entry name" value="Glutathione synthetase ATP-binding domain-like"/>
    <property type="match status" value="1"/>
</dbReference>
<dbReference type="InterPro" id="IPR026838">
    <property type="entry name" value="YheC/D"/>
</dbReference>
<dbReference type="PANTHER" id="PTHR21621">
    <property type="entry name" value="RIBOSOMAL PROTEIN S6 MODIFICATION PROTEIN"/>
    <property type="match status" value="1"/>
</dbReference>
<dbReference type="GO" id="GO:0005737">
    <property type="term" value="C:cytoplasm"/>
    <property type="evidence" value="ECO:0007669"/>
    <property type="project" value="TreeGrafter"/>
</dbReference>
<dbReference type="PANTHER" id="PTHR21621:SF0">
    <property type="entry name" value="BETA-CITRYLGLUTAMATE SYNTHASE B-RELATED"/>
    <property type="match status" value="1"/>
</dbReference>
<name>A0A1G6IA31_9BACL</name>
<gene>
    <name evidence="3" type="ORF">SAMN04488112_102105</name>
</gene>
<proteinExistence type="predicted"/>
<dbReference type="Gene3D" id="3.30.470.20">
    <property type="entry name" value="ATP-grasp fold, B domain"/>
    <property type="match status" value="1"/>
</dbReference>
<dbReference type="GO" id="GO:0005524">
    <property type="term" value="F:ATP binding"/>
    <property type="evidence" value="ECO:0007669"/>
    <property type="project" value="UniProtKB-UniRule"/>
</dbReference>
<evidence type="ECO:0000313" key="3">
    <source>
        <dbReference type="EMBL" id="SDC02606.1"/>
    </source>
</evidence>
<keyword evidence="1" id="KW-0067">ATP-binding</keyword>
<keyword evidence="1" id="KW-0547">Nucleotide-binding</keyword>
<dbReference type="OrthoDB" id="7869153at2"/>
<protein>
    <submittedName>
        <fullName evidence="3">YheC/D like ATP-grasp</fullName>
    </submittedName>
</protein>
<evidence type="ECO:0000313" key="4">
    <source>
        <dbReference type="Proteomes" id="UP000199387"/>
    </source>
</evidence>
<dbReference type="GO" id="GO:0009432">
    <property type="term" value="P:SOS response"/>
    <property type="evidence" value="ECO:0007669"/>
    <property type="project" value="TreeGrafter"/>
</dbReference>
<dbReference type="GO" id="GO:0018169">
    <property type="term" value="F:ribosomal S6-glutamic acid ligase activity"/>
    <property type="evidence" value="ECO:0007669"/>
    <property type="project" value="TreeGrafter"/>
</dbReference>
<dbReference type="Proteomes" id="UP000199387">
    <property type="component" value="Unassembled WGS sequence"/>
</dbReference>
<dbReference type="RefSeq" id="WP_091566027.1">
    <property type="nucleotide sequence ID" value="NZ_FMZA01000002.1"/>
</dbReference>
<feature type="domain" description="ATP-grasp" evidence="2">
    <location>
        <begin position="16"/>
        <end position="238"/>
    </location>
</feature>
<dbReference type="Pfam" id="PF14398">
    <property type="entry name" value="ATPgrasp_YheCD"/>
    <property type="match status" value="1"/>
</dbReference>
<evidence type="ECO:0000259" key="2">
    <source>
        <dbReference type="PROSITE" id="PS50975"/>
    </source>
</evidence>
<evidence type="ECO:0000256" key="1">
    <source>
        <dbReference type="PROSITE-ProRule" id="PRU00409"/>
    </source>
</evidence>
<dbReference type="PROSITE" id="PS50975">
    <property type="entry name" value="ATP_GRASP"/>
    <property type="match status" value="1"/>
</dbReference>